<comment type="subcellular location">
    <subcellularLocation>
        <location evidence="1">Secreted</location>
    </subcellularLocation>
</comment>
<feature type="non-terminal residue" evidence="5">
    <location>
        <position position="1311"/>
    </location>
</feature>
<protein>
    <recommendedName>
        <fullName evidence="7">Tandem-95 repeat protein</fullName>
    </recommendedName>
</protein>
<comment type="caution">
    <text evidence="5">The sequence shown here is derived from an EMBL/GenBank/DDBJ whole genome shotgun (WGS) entry which is preliminary data.</text>
</comment>
<gene>
    <name evidence="5" type="ORF">FV139_16895</name>
</gene>
<dbReference type="Pfam" id="PF00353">
    <property type="entry name" value="HemolysinCabind"/>
    <property type="match status" value="8"/>
</dbReference>
<keyword evidence="6" id="KW-1185">Reference proteome</keyword>
<feature type="region of interest" description="Disordered" evidence="4">
    <location>
        <begin position="486"/>
        <end position="508"/>
    </location>
</feature>
<dbReference type="RefSeq" id="WP_235898697.1">
    <property type="nucleotide sequence ID" value="NZ_VRZA01000006.1"/>
</dbReference>
<dbReference type="PANTHER" id="PTHR38340:SF1">
    <property type="entry name" value="S-LAYER PROTEIN"/>
    <property type="match status" value="1"/>
</dbReference>
<dbReference type="Gene3D" id="2.60.40.3440">
    <property type="match status" value="1"/>
</dbReference>
<dbReference type="InterPro" id="IPR018511">
    <property type="entry name" value="Hemolysin-typ_Ca-bd_CS"/>
</dbReference>
<evidence type="ECO:0000256" key="1">
    <source>
        <dbReference type="ARBA" id="ARBA00004613"/>
    </source>
</evidence>
<evidence type="ECO:0000313" key="6">
    <source>
        <dbReference type="Proteomes" id="UP000321039"/>
    </source>
</evidence>
<evidence type="ECO:0000256" key="4">
    <source>
        <dbReference type="SAM" id="MobiDB-lite"/>
    </source>
</evidence>
<dbReference type="PANTHER" id="PTHR38340">
    <property type="entry name" value="S-LAYER PROTEIN"/>
    <property type="match status" value="1"/>
</dbReference>
<reference evidence="5 6" key="1">
    <citation type="submission" date="2019-08" db="EMBL/GenBank/DDBJ databases">
        <title>Parahaliea maris sp. nov., isolated from the surface seawater.</title>
        <authorList>
            <person name="Liu Y."/>
        </authorList>
    </citation>
    <scope>NUCLEOTIDE SEQUENCE [LARGE SCALE GENOMIC DNA]</scope>
    <source>
        <strain evidence="5 6">HSLHS9</strain>
    </source>
</reference>
<accession>A0A5C8ZSB3</accession>
<keyword evidence="2" id="KW-0964">Secreted</keyword>
<sequence>MAQERNQQAPASPYDFITEEDTALTGITIDLFRNGNGRGTPKGAPSIEVLSSTAGGTLEIAGSEFTYTPAEDFNGQETFEFLVGDDEDVKRVTFDVTPVNDAPVANPDSIEIAPGEEDLEVDVLANDTDDNGLDVTTLTVVDASVPEGFSVIVEAGKLLVTASTGVGPGEYTFSYTIFDEGDPALSNTGEVTLTVTGEPVTTIDGSGQDGYIENATVWSDLDADGVLDWTDLNGNEVFDIGEGESWAITDGKGDFALQGDLSGRLVLTGGTDIATGLDFTGVLRAPAGSTVVSPMTTLVVSVMDSLLAADPALSEAEAQLEAERIVKSTLSIDDAVDLSSYDPIEVLSTSSDPEELATAADVFATGSQILNTVSIAGSAVSGSSGTDSTQTKANGFQAIADSLVTADSASTPEQPVTVDLTSTEVIEAVVVSTAAASGASLDDVTLDSLTSIVQATNQQVEDVVASSSTDGLSVLTEVTASSQVAQGETSDFVSSGTVSGEDSDTYTSELQQKVDDAEVGDVTGSEAEGGEDLFLIGSGLGELLEGGDGNDTIAGRGGNDDLIGGDGDDRITGGEGDDIVYGGLGVNDYNGGAGFDTLDYSGTTVPVTFTGPITFDLASGIVTNGSDFTDTVTNFEKYYGSSEADEFIGADTTGFERFVGGAGSDVIDGGGGSNDGVDHRDSDTGSGIYADLTQNFINDEYGDVDQVFNIERVYGTRYGDTIIGDDNDNVFIGYDGIDNIQGGGGVDVWAANGGEDETLGIEIDLGTGVVANDGYGNAETVSGIENIWGSRNGDTILGDAGANGISGWAGDDFLSGAEGDDYYILGDTGEDTLVDGSGSDYLEGGPDSDLFIIEGGGNDAIGDFEAGETIDLRTHSSEITAEFLQAQIDANSQWDADNPDGPDSGTWFQFLDGSTLWVGHDPGLPLQVSDFLLNLTDAGGTIVGTDGPDVLIGGSGNDIINLGAGGDSSLGEQDEVTPGQGNDIVNLGLGNNVVYAGPGDNTYNGTASTPENPTFNVIDYSAAITSINVDLEAGLINNGFFGTDTVSNINKVYGSQFDDYMGGSNAEGVIERFVGGFGNDVIDGGGGSNDGVDHRDSDTGFGIYADLNQNLVYDEYGGIDEIYNIERVYGTRYDDTIIGDSNDNFFIGADGDDYIVDGWGADNLFGGGGADTFVIQGGSGSSLTGWPDIVRDFEPGIDFIDLTQAPVFLTEQQLQGQLNDNAQWDLDNPAGPDGGTSINLGANSSLWIQHDDSAGQLSLADFILPDAGDGVDVRLSEGNDESYLDPATDGTEAADIISGEGGADAINAYGG</sequence>
<dbReference type="GO" id="GO:0005576">
    <property type="term" value="C:extracellular region"/>
    <property type="evidence" value="ECO:0007669"/>
    <property type="project" value="UniProtKB-SubCell"/>
</dbReference>
<dbReference type="InterPro" id="IPR050557">
    <property type="entry name" value="RTX_toxin/Mannuronan_C5-epim"/>
</dbReference>
<dbReference type="GO" id="GO:0005509">
    <property type="term" value="F:calcium ion binding"/>
    <property type="evidence" value="ECO:0007669"/>
    <property type="project" value="InterPro"/>
</dbReference>
<dbReference type="InterPro" id="IPR011049">
    <property type="entry name" value="Serralysin-like_metalloprot_C"/>
</dbReference>
<proteinExistence type="predicted"/>
<dbReference type="Gene3D" id="2.150.10.10">
    <property type="entry name" value="Serralysin-like metalloprotease, C-terminal"/>
    <property type="match status" value="5"/>
</dbReference>
<keyword evidence="3" id="KW-0106">Calcium</keyword>
<evidence type="ECO:0000313" key="5">
    <source>
        <dbReference type="EMBL" id="TXS91398.1"/>
    </source>
</evidence>
<dbReference type="InterPro" id="IPR001343">
    <property type="entry name" value="Hemolysn_Ca-bd"/>
</dbReference>
<evidence type="ECO:0000256" key="3">
    <source>
        <dbReference type="ARBA" id="ARBA00022837"/>
    </source>
</evidence>
<name>A0A5C8ZSB3_9GAMM</name>
<dbReference type="Proteomes" id="UP000321039">
    <property type="component" value="Unassembled WGS sequence"/>
</dbReference>
<evidence type="ECO:0008006" key="7">
    <source>
        <dbReference type="Google" id="ProtNLM"/>
    </source>
</evidence>
<organism evidence="5 6">
    <name type="scientific">Parahaliea maris</name>
    <dbReference type="NCBI Taxonomy" id="2716870"/>
    <lineage>
        <taxon>Bacteria</taxon>
        <taxon>Pseudomonadati</taxon>
        <taxon>Pseudomonadota</taxon>
        <taxon>Gammaproteobacteria</taxon>
        <taxon>Cellvibrionales</taxon>
        <taxon>Halieaceae</taxon>
        <taxon>Parahaliea</taxon>
    </lineage>
</organism>
<evidence type="ECO:0000256" key="2">
    <source>
        <dbReference type="ARBA" id="ARBA00022525"/>
    </source>
</evidence>
<dbReference type="SUPFAM" id="SSF51120">
    <property type="entry name" value="beta-Roll"/>
    <property type="match status" value="4"/>
</dbReference>
<dbReference type="Pfam" id="PF17963">
    <property type="entry name" value="Big_9"/>
    <property type="match status" value="2"/>
</dbReference>
<dbReference type="EMBL" id="VRZA01000006">
    <property type="protein sequence ID" value="TXS91398.1"/>
    <property type="molecule type" value="Genomic_DNA"/>
</dbReference>
<dbReference type="PRINTS" id="PR00313">
    <property type="entry name" value="CABNDNGRPT"/>
</dbReference>
<dbReference type="PROSITE" id="PS00330">
    <property type="entry name" value="HEMOLYSIN_CALCIUM"/>
    <property type="match status" value="2"/>
</dbReference>